<sequence>MIIYSCTEHIEEALEECLEDGSLPPHMEKLAEVAEEKWTCFLCEAEADYKVEKND</sequence>
<keyword evidence="2" id="KW-1185">Reference proteome</keyword>
<dbReference type="InterPro" id="IPR025626">
    <property type="entry name" value="YyzF"/>
</dbReference>
<reference evidence="2" key="1">
    <citation type="submission" date="2019-07" db="EMBL/GenBank/DDBJ databases">
        <title>Bacillus alkalisoli sp. nov. isolated from saline soil.</title>
        <authorList>
            <person name="Sun J.-Q."/>
            <person name="Xu L."/>
        </authorList>
    </citation>
    <scope>NUCLEOTIDE SEQUENCE [LARGE SCALE GENOMIC DNA]</scope>
    <source>
        <strain evidence="2">M4U3P1</strain>
    </source>
</reference>
<dbReference type="Pfam" id="PF14116">
    <property type="entry name" value="YyzF"/>
    <property type="match status" value="1"/>
</dbReference>
<dbReference type="AlphaFoldDB" id="A0A859FJV5"/>
<accession>A0A859FJV5</accession>
<organism evidence="1 2">
    <name type="scientific">Paenalkalicoccus suaedae</name>
    <dbReference type="NCBI Taxonomy" id="2592382"/>
    <lineage>
        <taxon>Bacteria</taxon>
        <taxon>Bacillati</taxon>
        <taxon>Bacillota</taxon>
        <taxon>Bacilli</taxon>
        <taxon>Bacillales</taxon>
        <taxon>Bacillaceae</taxon>
        <taxon>Paenalkalicoccus</taxon>
    </lineage>
</organism>
<dbReference type="NCBIfam" id="TIGR04129">
    <property type="entry name" value="CxxH_BA5709"/>
    <property type="match status" value="1"/>
</dbReference>
<dbReference type="EMBL" id="CP041372">
    <property type="protein sequence ID" value="QKS73087.1"/>
    <property type="molecule type" value="Genomic_DNA"/>
</dbReference>
<dbReference type="RefSeq" id="WP_176011051.1">
    <property type="nucleotide sequence ID" value="NZ_CP041372.2"/>
</dbReference>
<gene>
    <name evidence="1" type="ORF">FLK61_41610</name>
</gene>
<evidence type="ECO:0000313" key="1">
    <source>
        <dbReference type="EMBL" id="QKS73087.1"/>
    </source>
</evidence>
<dbReference type="Proteomes" id="UP000318138">
    <property type="component" value="Chromosome"/>
</dbReference>
<name>A0A859FJV5_9BACI</name>
<protein>
    <submittedName>
        <fullName evidence="1">CxxH/CxxC protein</fullName>
    </submittedName>
</protein>
<proteinExistence type="predicted"/>
<dbReference type="KEGG" id="psua:FLK61_41610"/>
<evidence type="ECO:0000313" key="2">
    <source>
        <dbReference type="Proteomes" id="UP000318138"/>
    </source>
</evidence>